<accession>A0ABR3GCF1</accession>
<dbReference type="PRINTS" id="PR01047">
    <property type="entry name" value="TRNASYNTHTHR"/>
</dbReference>
<dbReference type="PANTHER" id="PTHR11451">
    <property type="entry name" value="THREONINE-TRNA LIGASE"/>
    <property type="match status" value="1"/>
</dbReference>
<evidence type="ECO:0000256" key="4">
    <source>
        <dbReference type="ARBA" id="ARBA00022741"/>
    </source>
</evidence>
<keyword evidence="6" id="KW-0648">Protein biosynthesis</keyword>
<evidence type="ECO:0000256" key="1">
    <source>
        <dbReference type="ARBA" id="ARBA00008226"/>
    </source>
</evidence>
<dbReference type="InterPro" id="IPR033728">
    <property type="entry name" value="ThrRS_core"/>
</dbReference>
<dbReference type="Pfam" id="PF03129">
    <property type="entry name" value="HGTP_anticodon"/>
    <property type="match status" value="1"/>
</dbReference>
<protein>
    <recommendedName>
        <fullName evidence="2">threonine--tRNA ligase</fullName>
        <ecNumber evidence="2">6.1.1.3</ecNumber>
    </recommendedName>
    <alternativeName>
        <fullName evidence="8">Threonyl-tRNA synthetase</fullName>
    </alternativeName>
</protein>
<dbReference type="PANTHER" id="PTHR11451:SF50">
    <property type="entry name" value="THREONINE--TRNA LIGASE, MITOCHONDRIAL"/>
    <property type="match status" value="1"/>
</dbReference>
<evidence type="ECO:0000256" key="3">
    <source>
        <dbReference type="ARBA" id="ARBA00022598"/>
    </source>
</evidence>
<feature type="compositionally biased region" description="Basic and acidic residues" evidence="10">
    <location>
        <begin position="336"/>
        <end position="345"/>
    </location>
</feature>
<evidence type="ECO:0000256" key="6">
    <source>
        <dbReference type="ARBA" id="ARBA00022917"/>
    </source>
</evidence>
<feature type="domain" description="Aminoacyl-transfer RNA synthetases class-II family profile" evidence="11">
    <location>
        <begin position="1"/>
        <end position="299"/>
    </location>
</feature>
<evidence type="ECO:0000256" key="10">
    <source>
        <dbReference type="SAM" id="MobiDB-lite"/>
    </source>
</evidence>
<evidence type="ECO:0000313" key="13">
    <source>
        <dbReference type="Proteomes" id="UP001447188"/>
    </source>
</evidence>
<comment type="caution">
    <text evidence="12">The sequence shown here is derived from an EMBL/GenBank/DDBJ whole genome shotgun (WGS) entry which is preliminary data.</text>
</comment>
<dbReference type="InterPro" id="IPR006195">
    <property type="entry name" value="aa-tRNA-synth_II"/>
</dbReference>
<evidence type="ECO:0000259" key="11">
    <source>
        <dbReference type="PROSITE" id="PS50862"/>
    </source>
</evidence>
<proteinExistence type="inferred from homology"/>
<keyword evidence="13" id="KW-1185">Reference proteome</keyword>
<organism evidence="12 13">
    <name type="scientific">Discina gigas</name>
    <dbReference type="NCBI Taxonomy" id="1032678"/>
    <lineage>
        <taxon>Eukaryota</taxon>
        <taxon>Fungi</taxon>
        <taxon>Dikarya</taxon>
        <taxon>Ascomycota</taxon>
        <taxon>Pezizomycotina</taxon>
        <taxon>Pezizomycetes</taxon>
        <taxon>Pezizales</taxon>
        <taxon>Discinaceae</taxon>
        <taxon>Discina</taxon>
    </lineage>
</organism>
<sequence>MPHGAHIFNKLQSFLRAQYAQYGYEEVITPTIYKKSLWETSGHWDNYKEDMFEVTGRGQSGVKDEEAEKEEYGLKPMNCPGHCLLFKHKSRSMSLRDLPVRYADFAPLHRNEKSGSLSGLTRVRRFHQDDAHIFCRPVQIAQEISSTLRFIDTVYKVFHLPSYKLVLSTRPVNHIGSREEWDRAEEALKNSLAISGQEWFLNEGDGAFYGPKIDILVTDSDGKQHQTATIQLDFQLPRRFELTYMAPAPESEQRGVVSNDPEELKQSGLVTPVIIHRAILGSFERFMALLIEHYDGRWPFWLSPRQAIVIPVAMTDEILAYARAVKGRISGISEPEDQKDKDGDTSRPLPMSRRTFSVDIDESSNSLRKKVRAAREKRYNYIIVVGEKNMEVGTVSVDAVVPLPAEDSPRDQERSGDRSGGVKKEMTANEVYEHFLALENEYA</sequence>
<evidence type="ECO:0000313" key="12">
    <source>
        <dbReference type="EMBL" id="KAL0633600.1"/>
    </source>
</evidence>
<feature type="region of interest" description="Disordered" evidence="10">
    <location>
        <begin position="332"/>
        <end position="353"/>
    </location>
</feature>
<comment type="catalytic activity">
    <reaction evidence="9">
        <text>tRNA(Thr) + L-threonine + ATP = L-threonyl-tRNA(Thr) + AMP + diphosphate + H(+)</text>
        <dbReference type="Rhea" id="RHEA:24624"/>
        <dbReference type="Rhea" id="RHEA-COMP:9670"/>
        <dbReference type="Rhea" id="RHEA-COMP:9704"/>
        <dbReference type="ChEBI" id="CHEBI:15378"/>
        <dbReference type="ChEBI" id="CHEBI:30616"/>
        <dbReference type="ChEBI" id="CHEBI:33019"/>
        <dbReference type="ChEBI" id="CHEBI:57926"/>
        <dbReference type="ChEBI" id="CHEBI:78442"/>
        <dbReference type="ChEBI" id="CHEBI:78534"/>
        <dbReference type="ChEBI" id="CHEBI:456215"/>
        <dbReference type="EC" id="6.1.1.3"/>
    </reaction>
</comment>
<dbReference type="InterPro" id="IPR045864">
    <property type="entry name" value="aa-tRNA-synth_II/BPL/LPL"/>
</dbReference>
<dbReference type="InterPro" id="IPR004154">
    <property type="entry name" value="Anticodon-bd"/>
</dbReference>
<dbReference type="EC" id="6.1.1.3" evidence="2"/>
<keyword evidence="5" id="KW-0067">ATP-binding</keyword>
<evidence type="ECO:0000256" key="7">
    <source>
        <dbReference type="ARBA" id="ARBA00023146"/>
    </source>
</evidence>
<dbReference type="Proteomes" id="UP001447188">
    <property type="component" value="Unassembled WGS sequence"/>
</dbReference>
<evidence type="ECO:0000256" key="8">
    <source>
        <dbReference type="ARBA" id="ARBA00031900"/>
    </source>
</evidence>
<dbReference type="SUPFAM" id="SSF55681">
    <property type="entry name" value="Class II aaRS and biotin synthetases"/>
    <property type="match status" value="1"/>
</dbReference>
<keyword evidence="7" id="KW-0030">Aminoacyl-tRNA synthetase</keyword>
<dbReference type="InterPro" id="IPR036621">
    <property type="entry name" value="Anticodon-bd_dom_sf"/>
</dbReference>
<comment type="similarity">
    <text evidence="1">Belongs to the class-II aminoacyl-tRNA synthetase family.</text>
</comment>
<feature type="region of interest" description="Disordered" evidence="10">
    <location>
        <begin position="403"/>
        <end position="426"/>
    </location>
</feature>
<name>A0ABR3GCF1_9PEZI</name>
<dbReference type="SUPFAM" id="SSF52954">
    <property type="entry name" value="Class II aaRS ABD-related"/>
    <property type="match status" value="1"/>
</dbReference>
<dbReference type="InterPro" id="IPR002314">
    <property type="entry name" value="aa-tRNA-synt_IIb"/>
</dbReference>
<dbReference type="Gene3D" id="3.30.930.10">
    <property type="entry name" value="Bira Bifunctional Protein, Domain 2"/>
    <property type="match status" value="1"/>
</dbReference>
<gene>
    <name evidence="12" type="primary">MST1</name>
    <name evidence="12" type="ORF">Q9L58_007490</name>
</gene>
<dbReference type="Gene3D" id="3.40.50.800">
    <property type="entry name" value="Anticodon-binding domain"/>
    <property type="match status" value="1"/>
</dbReference>
<reference evidence="12 13" key="1">
    <citation type="submission" date="2024-02" db="EMBL/GenBank/DDBJ databases">
        <title>Discinaceae phylogenomics.</title>
        <authorList>
            <person name="Dirks A.C."/>
            <person name="James T.Y."/>
        </authorList>
    </citation>
    <scope>NUCLEOTIDE SEQUENCE [LARGE SCALE GENOMIC DNA]</scope>
    <source>
        <strain evidence="12 13">ACD0624</strain>
    </source>
</reference>
<evidence type="ECO:0000256" key="5">
    <source>
        <dbReference type="ARBA" id="ARBA00022840"/>
    </source>
</evidence>
<dbReference type="Pfam" id="PF00587">
    <property type="entry name" value="tRNA-synt_2b"/>
    <property type="match status" value="1"/>
</dbReference>
<dbReference type="EMBL" id="JBBBZM010000120">
    <property type="protein sequence ID" value="KAL0633600.1"/>
    <property type="molecule type" value="Genomic_DNA"/>
</dbReference>
<evidence type="ECO:0000256" key="2">
    <source>
        <dbReference type="ARBA" id="ARBA00013163"/>
    </source>
</evidence>
<keyword evidence="4" id="KW-0547">Nucleotide-binding</keyword>
<dbReference type="GO" id="GO:0004829">
    <property type="term" value="F:threonine-tRNA ligase activity"/>
    <property type="evidence" value="ECO:0007669"/>
    <property type="project" value="UniProtKB-EC"/>
</dbReference>
<keyword evidence="3 12" id="KW-0436">Ligase</keyword>
<feature type="compositionally biased region" description="Basic and acidic residues" evidence="10">
    <location>
        <begin position="407"/>
        <end position="426"/>
    </location>
</feature>
<dbReference type="PROSITE" id="PS50862">
    <property type="entry name" value="AA_TRNA_LIGASE_II"/>
    <property type="match status" value="1"/>
</dbReference>
<evidence type="ECO:0000256" key="9">
    <source>
        <dbReference type="ARBA" id="ARBA00049515"/>
    </source>
</evidence>
<dbReference type="CDD" id="cd00771">
    <property type="entry name" value="ThrRS_core"/>
    <property type="match status" value="1"/>
</dbReference>
<dbReference type="InterPro" id="IPR002320">
    <property type="entry name" value="Thr-tRNA-ligase_IIa"/>
</dbReference>